<feature type="compositionally biased region" description="Polar residues" evidence="1">
    <location>
        <begin position="16"/>
        <end position="26"/>
    </location>
</feature>
<reference evidence="2" key="1">
    <citation type="submission" date="2020-04" db="EMBL/GenBank/DDBJ databases">
        <title>Deep metagenomics examines the oral microbiome during advanced dental caries in children, revealing novel taxa and co-occurrences with host molecules.</title>
        <authorList>
            <person name="Baker J.L."/>
            <person name="Morton J.T."/>
            <person name="Dinis M."/>
            <person name="Alvarez R."/>
            <person name="Tran N.C."/>
            <person name="Knight R."/>
            <person name="Edlund A."/>
        </authorList>
    </citation>
    <scope>NUCLEOTIDE SEQUENCE</scope>
    <source>
        <strain evidence="2">JCVI_34_bin.1</strain>
    </source>
</reference>
<name>A0A929RWZ1_9BACT</name>
<proteinExistence type="predicted"/>
<dbReference type="Proteomes" id="UP000704068">
    <property type="component" value="Unassembled WGS sequence"/>
</dbReference>
<comment type="caution">
    <text evidence="2">The sequence shown here is derived from an EMBL/GenBank/DDBJ whole genome shotgun (WGS) entry which is preliminary data.</text>
</comment>
<organism evidence="2 3">
    <name type="scientific">Alloprevotella tannerae</name>
    <dbReference type="NCBI Taxonomy" id="76122"/>
    <lineage>
        <taxon>Bacteria</taxon>
        <taxon>Pseudomonadati</taxon>
        <taxon>Bacteroidota</taxon>
        <taxon>Bacteroidia</taxon>
        <taxon>Bacteroidales</taxon>
        <taxon>Prevotellaceae</taxon>
        <taxon>Alloprevotella</taxon>
    </lineage>
</organism>
<accession>A0A929RWZ1</accession>
<protein>
    <submittedName>
        <fullName evidence="2">Uncharacterized protein</fullName>
    </submittedName>
</protein>
<evidence type="ECO:0000313" key="3">
    <source>
        <dbReference type="Proteomes" id="UP000704068"/>
    </source>
</evidence>
<gene>
    <name evidence="2" type="ORF">HXK21_01025</name>
</gene>
<feature type="region of interest" description="Disordered" evidence="1">
    <location>
        <begin position="1"/>
        <end position="31"/>
    </location>
</feature>
<dbReference type="AlphaFoldDB" id="A0A929RWZ1"/>
<evidence type="ECO:0000256" key="1">
    <source>
        <dbReference type="SAM" id="MobiDB-lite"/>
    </source>
</evidence>
<evidence type="ECO:0000313" key="2">
    <source>
        <dbReference type="EMBL" id="MBF0969614.1"/>
    </source>
</evidence>
<sequence>MHANTSFLTISPPKMQDQSSAINRPLRTSHQRRTIKNAPLAAIKHTNGALGFNGRKERRNTIFNV</sequence>
<dbReference type="EMBL" id="JABZGR010000002">
    <property type="protein sequence ID" value="MBF0969614.1"/>
    <property type="molecule type" value="Genomic_DNA"/>
</dbReference>